<feature type="transmembrane region" description="Helical" evidence="7">
    <location>
        <begin position="219"/>
        <end position="241"/>
    </location>
</feature>
<organism evidence="10 11">
    <name type="scientific">Staphylococcus condimenti</name>
    <dbReference type="NCBI Taxonomy" id="70255"/>
    <lineage>
        <taxon>Bacteria</taxon>
        <taxon>Bacillati</taxon>
        <taxon>Bacillota</taxon>
        <taxon>Bacilli</taxon>
        <taxon>Bacillales</taxon>
        <taxon>Staphylococcaceae</taxon>
        <taxon>Staphylococcus</taxon>
    </lineage>
</organism>
<accession>A0A143PA22</accession>
<dbReference type="AlphaFoldDB" id="A0A143PA22"/>
<comment type="subcellular location">
    <subcellularLocation>
        <location evidence="1">Cell membrane</location>
        <topology evidence="1">Multi-pass membrane protein</topology>
    </subcellularLocation>
</comment>
<feature type="transmembrane region" description="Helical" evidence="7">
    <location>
        <begin position="261"/>
        <end position="281"/>
    </location>
</feature>
<keyword evidence="6 7" id="KW-0472">Membrane</keyword>
<evidence type="ECO:0000256" key="5">
    <source>
        <dbReference type="ARBA" id="ARBA00022989"/>
    </source>
</evidence>
<evidence type="ECO:0000313" key="9">
    <source>
        <dbReference type="EMBL" id="QQS82867.1"/>
    </source>
</evidence>
<evidence type="ECO:0000256" key="7">
    <source>
        <dbReference type="SAM" id="Phobius"/>
    </source>
</evidence>
<feature type="transmembrane region" description="Helical" evidence="7">
    <location>
        <begin position="167"/>
        <end position="187"/>
    </location>
</feature>
<dbReference type="Pfam" id="PF07690">
    <property type="entry name" value="MFS_1"/>
    <property type="match status" value="1"/>
</dbReference>
<feature type="transmembrane region" description="Helical" evidence="7">
    <location>
        <begin position="98"/>
        <end position="117"/>
    </location>
</feature>
<dbReference type="PROSITE" id="PS50850">
    <property type="entry name" value="MFS"/>
    <property type="match status" value="1"/>
</dbReference>
<dbReference type="KEGG" id="scv:A4G25_04990"/>
<keyword evidence="2" id="KW-0813">Transport</keyword>
<dbReference type="Proteomes" id="UP000595942">
    <property type="component" value="Chromosome"/>
</dbReference>
<dbReference type="PANTHER" id="PTHR23517">
    <property type="entry name" value="RESISTANCE PROTEIN MDTM, PUTATIVE-RELATED-RELATED"/>
    <property type="match status" value="1"/>
</dbReference>
<name>A0A143PA22_9STAP</name>
<evidence type="ECO:0000256" key="1">
    <source>
        <dbReference type="ARBA" id="ARBA00004651"/>
    </source>
</evidence>
<gene>
    <name evidence="10" type="ORF">EIG99_10800</name>
    <name evidence="9" type="ORF">I6J05_00665</name>
</gene>
<feature type="transmembrane region" description="Helical" evidence="7">
    <location>
        <begin position="357"/>
        <end position="377"/>
    </location>
</feature>
<dbReference type="InterPro" id="IPR036259">
    <property type="entry name" value="MFS_trans_sf"/>
</dbReference>
<dbReference type="Gene3D" id="1.20.1250.20">
    <property type="entry name" value="MFS general substrate transporter like domains"/>
    <property type="match status" value="1"/>
</dbReference>
<feature type="transmembrane region" description="Helical" evidence="7">
    <location>
        <begin position="315"/>
        <end position="336"/>
    </location>
</feature>
<dbReference type="InterPro" id="IPR020846">
    <property type="entry name" value="MFS_dom"/>
</dbReference>
<keyword evidence="4 7" id="KW-0812">Transmembrane</keyword>
<evidence type="ECO:0000256" key="4">
    <source>
        <dbReference type="ARBA" id="ARBA00022692"/>
    </source>
</evidence>
<reference evidence="10 11" key="1">
    <citation type="submission" date="2018-11" db="EMBL/GenBank/DDBJ databases">
        <title>Genomic profiling of Staphylococcus species from a Poultry farm system in KwaZulu-Natal, South Africa.</title>
        <authorList>
            <person name="Amoako D.G."/>
            <person name="Somboro A.M."/>
            <person name="Abia A.L.K."/>
            <person name="Bester L.A."/>
            <person name="Essack S.Y."/>
        </authorList>
    </citation>
    <scope>NUCLEOTIDE SEQUENCE [LARGE SCALE GENOMIC DNA]</scope>
    <source>
        <strain evidence="10 11">SA11</strain>
    </source>
</reference>
<feature type="transmembrane region" description="Helical" evidence="7">
    <location>
        <begin position="75"/>
        <end position="92"/>
    </location>
</feature>
<dbReference type="RefSeq" id="WP_047131671.1">
    <property type="nucleotide sequence ID" value="NZ_CP015114.1"/>
</dbReference>
<feature type="transmembrane region" description="Helical" evidence="7">
    <location>
        <begin position="137"/>
        <end position="161"/>
    </location>
</feature>
<reference evidence="9 12" key="2">
    <citation type="submission" date="2021-01" db="EMBL/GenBank/DDBJ databases">
        <title>FDA dAtabase for Regulatory Grade micrObial Sequences (FDA-ARGOS): Supporting development and validation of Infectious Disease Dx tests.</title>
        <authorList>
            <person name="Sproer C."/>
            <person name="Gronow S."/>
            <person name="Severitt S."/>
            <person name="Schroder I."/>
            <person name="Tallon L."/>
            <person name="Sadzewicz L."/>
            <person name="Zhao X."/>
            <person name="Boylan J."/>
            <person name="Ott S."/>
            <person name="Bowen H."/>
            <person name="Vavikolanu K."/>
            <person name="Mehta A."/>
            <person name="Aluvathingal J."/>
            <person name="Nadendla S."/>
            <person name="Lowell S."/>
            <person name="Myers T."/>
            <person name="Yan Y."/>
            <person name="Sichtig H."/>
        </authorList>
    </citation>
    <scope>NUCLEOTIDE SEQUENCE [LARGE SCALE GENOMIC DNA]</scope>
    <source>
        <strain evidence="9 12">FDAARGOS_1148</strain>
    </source>
</reference>
<feature type="transmembrane region" description="Helical" evidence="7">
    <location>
        <begin position="383"/>
        <end position="402"/>
    </location>
</feature>
<evidence type="ECO:0000259" key="8">
    <source>
        <dbReference type="PROSITE" id="PS50850"/>
    </source>
</evidence>
<sequence>MHQLNQLSRTLKARMLCDFLLTLSSSAILPFIALYLTTMINAVFAGIFLMATVIIGFIVSFIGGYVSDHFERKKVISFVHGIYTVCLVLLIITVNMHGIGLVLFCITFFVFSITNSFEMPILEAAIMDAIQAQRRDFIYRFFYWMNNIAMAIGMLIGAALYAEHRHLLFGLFLAANLISWYVFVFIYDVQQKFANHDSLDSVVKKFLHGYVQAFKDKPYIILMLAFSFVFMAEASLDTYVIVRLQKTFDPVSFLGIRIDGVRIFTLIMIVNTITVAFLTFYINRLVESFSKKVIFVIGIFCYTFGYVMITSANVLFFILVFAFIATIGEIIYSPIYNSERFALTPEHARGVYSSISSLGFTTAKVLSQLGLVIGVFLTPWMMSVYTGVIVLIGFALMYLVLFKMPKIQQVKE</sequence>
<dbReference type="GeneID" id="93727213"/>
<dbReference type="GO" id="GO:0022857">
    <property type="term" value="F:transmembrane transporter activity"/>
    <property type="evidence" value="ECO:0007669"/>
    <property type="project" value="InterPro"/>
</dbReference>
<dbReference type="OrthoDB" id="9793283at2"/>
<evidence type="ECO:0000256" key="3">
    <source>
        <dbReference type="ARBA" id="ARBA00022475"/>
    </source>
</evidence>
<evidence type="ECO:0000256" key="2">
    <source>
        <dbReference type="ARBA" id="ARBA00022448"/>
    </source>
</evidence>
<feature type="domain" description="Major facilitator superfamily (MFS) profile" evidence="8">
    <location>
        <begin position="219"/>
        <end position="412"/>
    </location>
</feature>
<proteinExistence type="predicted"/>
<dbReference type="EMBL" id="CP068073">
    <property type="protein sequence ID" value="QQS82867.1"/>
    <property type="molecule type" value="Genomic_DNA"/>
</dbReference>
<keyword evidence="3" id="KW-1003">Cell membrane</keyword>
<feature type="transmembrane region" description="Helical" evidence="7">
    <location>
        <begin position="16"/>
        <end position="36"/>
    </location>
</feature>
<dbReference type="Proteomes" id="UP000293854">
    <property type="component" value="Unassembled WGS sequence"/>
</dbReference>
<feature type="transmembrane region" description="Helical" evidence="7">
    <location>
        <begin position="293"/>
        <end position="309"/>
    </location>
</feature>
<evidence type="ECO:0000313" key="12">
    <source>
        <dbReference type="Proteomes" id="UP000595942"/>
    </source>
</evidence>
<dbReference type="GO" id="GO:0005886">
    <property type="term" value="C:plasma membrane"/>
    <property type="evidence" value="ECO:0007669"/>
    <property type="project" value="UniProtKB-SubCell"/>
</dbReference>
<dbReference type="EMBL" id="RQTE01000237">
    <property type="protein sequence ID" value="RZI00699.1"/>
    <property type="molecule type" value="Genomic_DNA"/>
</dbReference>
<dbReference type="PANTHER" id="PTHR23517:SF3">
    <property type="entry name" value="INTEGRAL MEMBRANE TRANSPORT PROTEIN"/>
    <property type="match status" value="1"/>
</dbReference>
<dbReference type="InterPro" id="IPR050171">
    <property type="entry name" value="MFS_Transporters"/>
</dbReference>
<feature type="transmembrane region" description="Helical" evidence="7">
    <location>
        <begin position="42"/>
        <end position="63"/>
    </location>
</feature>
<protein>
    <submittedName>
        <fullName evidence="10">MFS transporter</fullName>
    </submittedName>
</protein>
<keyword evidence="12" id="KW-1185">Reference proteome</keyword>
<evidence type="ECO:0000313" key="10">
    <source>
        <dbReference type="EMBL" id="RZI00699.1"/>
    </source>
</evidence>
<keyword evidence="5 7" id="KW-1133">Transmembrane helix</keyword>
<evidence type="ECO:0000256" key="6">
    <source>
        <dbReference type="ARBA" id="ARBA00023136"/>
    </source>
</evidence>
<evidence type="ECO:0000313" key="11">
    <source>
        <dbReference type="Proteomes" id="UP000293854"/>
    </source>
</evidence>
<dbReference type="SUPFAM" id="SSF103473">
    <property type="entry name" value="MFS general substrate transporter"/>
    <property type="match status" value="1"/>
</dbReference>
<dbReference type="InterPro" id="IPR011701">
    <property type="entry name" value="MFS"/>
</dbReference>